<dbReference type="Proteomes" id="UP000054532">
    <property type="component" value="Unassembled WGS sequence"/>
</dbReference>
<keyword evidence="5" id="KW-0808">Transferase</keyword>
<accession>W2MF11</accession>
<dbReference type="Proteomes" id="UP000053236">
    <property type="component" value="Unassembled WGS sequence"/>
</dbReference>
<dbReference type="InterPro" id="IPR050777">
    <property type="entry name" value="SET2_Histone-Lys_MeTrsfase"/>
</dbReference>
<sequence length="385" mass="43355">MRNFLTINMPSPGVELTVKMVCFAAERLGADNGTRVTLIDYLAHSTFASLYKDMSELNGVNRKPFIVQITVWDAKKREMKQVHNVGFYAEIPKGSVQLEEGAPDRVTERMTPILKRKGEHEPSARKGKARASMQRAEEEKDESPDLGDARAPRTRGAMAIRIDADKYMFQLVEDRTVVQALTEYEPIKENMYRCRPRRVLNEDEIPMCHCSIQTEGMTTRGDDCENRSASELLLRMMQIECVENCCSSGIASTNQRMQVGATPVLSVKKLPGKGLDLFLDDNVATGRFVCQYTGEVISRLEYRRRAQELIGARNYYGMRVGRNEIIDARHHGSLARFVNHSFKPNCTVERWEVQGETCCGIFAVTDISVGEEVTINYSSGSGTTE</sequence>
<feature type="region of interest" description="Disordered" evidence="8">
    <location>
        <begin position="113"/>
        <end position="152"/>
    </location>
</feature>
<dbReference type="AlphaFoldDB" id="W2MF11"/>
<organism evidence="11">
    <name type="scientific">Phytophthora nicotianae</name>
    <name type="common">Potato buckeye rot agent</name>
    <name type="synonym">Phytophthora parasitica</name>
    <dbReference type="NCBI Taxonomy" id="4792"/>
    <lineage>
        <taxon>Eukaryota</taxon>
        <taxon>Sar</taxon>
        <taxon>Stramenopiles</taxon>
        <taxon>Oomycota</taxon>
        <taxon>Peronosporomycetes</taxon>
        <taxon>Peronosporales</taxon>
        <taxon>Peronosporaceae</taxon>
        <taxon>Phytophthora</taxon>
    </lineage>
</organism>
<dbReference type="InterPro" id="IPR001214">
    <property type="entry name" value="SET_dom"/>
</dbReference>
<dbReference type="GO" id="GO:0008168">
    <property type="term" value="F:methyltransferase activity"/>
    <property type="evidence" value="ECO:0007669"/>
    <property type="project" value="UniProtKB-KW"/>
</dbReference>
<reference evidence="10" key="1">
    <citation type="submission" date="2013-11" db="EMBL/GenBank/DDBJ databases">
        <title>The Genome Sequence of Phytophthora parasitica CJ02B3.</title>
        <authorList>
            <consortium name="The Broad Institute Genomics Platform"/>
            <person name="Russ C."/>
            <person name="Tyler B."/>
            <person name="Panabieres F."/>
            <person name="Shan W."/>
            <person name="Tripathy S."/>
            <person name="Grunwald N."/>
            <person name="Machado M."/>
            <person name="Johnson C.S."/>
            <person name="Arredondo F."/>
            <person name="Hong C."/>
            <person name="Coffey M."/>
            <person name="Young S.K."/>
            <person name="Zeng Q."/>
            <person name="Gargeya S."/>
            <person name="Fitzgerald M."/>
            <person name="Abouelleil A."/>
            <person name="Alvarado L."/>
            <person name="Chapman S.B."/>
            <person name="Gainer-Dewar J."/>
            <person name="Goldberg J."/>
            <person name="Griggs A."/>
            <person name="Gujja S."/>
            <person name="Hansen M."/>
            <person name="Howarth C."/>
            <person name="Imamovic A."/>
            <person name="Ireland A."/>
            <person name="Larimer J."/>
            <person name="McCowan C."/>
            <person name="Murphy C."/>
            <person name="Pearson M."/>
            <person name="Poon T.W."/>
            <person name="Priest M."/>
            <person name="Roberts A."/>
            <person name="Saif S."/>
            <person name="Shea T."/>
            <person name="Sykes S."/>
            <person name="Wortman J."/>
            <person name="Nusbaum C."/>
            <person name="Birren B."/>
        </authorList>
    </citation>
    <scope>NUCLEOTIDE SEQUENCE [LARGE SCALE GENOMIC DNA]</scope>
    <source>
        <strain evidence="10">CJ02B3</strain>
    </source>
</reference>
<dbReference type="InterPro" id="IPR046341">
    <property type="entry name" value="SET_dom_sf"/>
</dbReference>
<dbReference type="EMBL" id="KI695694">
    <property type="protein sequence ID" value="ETM34947.1"/>
    <property type="molecule type" value="Genomic_DNA"/>
</dbReference>
<keyword evidence="4" id="KW-0489">Methyltransferase</keyword>
<dbReference type="SMART" id="SM00317">
    <property type="entry name" value="SET"/>
    <property type="match status" value="1"/>
</dbReference>
<dbReference type="Pfam" id="PF00856">
    <property type="entry name" value="SET"/>
    <property type="match status" value="1"/>
</dbReference>
<evidence type="ECO:0000256" key="2">
    <source>
        <dbReference type="ARBA" id="ARBA00004286"/>
    </source>
</evidence>
<evidence type="ECO:0000256" key="8">
    <source>
        <dbReference type="SAM" id="MobiDB-lite"/>
    </source>
</evidence>
<evidence type="ECO:0000256" key="3">
    <source>
        <dbReference type="ARBA" id="ARBA00022454"/>
    </source>
</evidence>
<dbReference type="GO" id="GO:0032259">
    <property type="term" value="P:methylation"/>
    <property type="evidence" value="ECO:0007669"/>
    <property type="project" value="UniProtKB-KW"/>
</dbReference>
<evidence type="ECO:0000256" key="7">
    <source>
        <dbReference type="ARBA" id="ARBA00023242"/>
    </source>
</evidence>
<dbReference type="PANTHER" id="PTHR22884">
    <property type="entry name" value="SET DOMAIN PROTEINS"/>
    <property type="match status" value="1"/>
</dbReference>
<keyword evidence="6" id="KW-0949">S-adenosyl-L-methionine</keyword>
<evidence type="ECO:0000256" key="4">
    <source>
        <dbReference type="ARBA" id="ARBA00022603"/>
    </source>
</evidence>
<keyword evidence="3" id="KW-0158">Chromosome</keyword>
<dbReference type="VEuPathDB" id="FungiDB:PPTG_17619"/>
<protein>
    <recommendedName>
        <fullName evidence="9">SET domain-containing protein</fullName>
    </recommendedName>
</protein>
<dbReference type="VEuPathDB" id="FungiDB:PPTG_17995"/>
<dbReference type="EMBL" id="KI688951">
    <property type="protein sequence ID" value="ETK75065.1"/>
    <property type="molecule type" value="Genomic_DNA"/>
</dbReference>
<dbReference type="Gene3D" id="2.170.270.10">
    <property type="entry name" value="SET domain"/>
    <property type="match status" value="1"/>
</dbReference>
<feature type="domain" description="SET" evidence="9">
    <location>
        <begin position="263"/>
        <end position="378"/>
    </location>
</feature>
<evidence type="ECO:0000259" key="9">
    <source>
        <dbReference type="PROSITE" id="PS50280"/>
    </source>
</evidence>
<dbReference type="PROSITE" id="PS50280">
    <property type="entry name" value="SET"/>
    <property type="match status" value="1"/>
</dbReference>
<dbReference type="GO" id="GO:0005694">
    <property type="term" value="C:chromosome"/>
    <property type="evidence" value="ECO:0007669"/>
    <property type="project" value="UniProtKB-SubCell"/>
</dbReference>
<evidence type="ECO:0000256" key="1">
    <source>
        <dbReference type="ARBA" id="ARBA00004123"/>
    </source>
</evidence>
<comment type="subcellular location">
    <subcellularLocation>
        <location evidence="2">Chromosome</location>
    </subcellularLocation>
    <subcellularLocation>
        <location evidence="1">Nucleus</location>
    </subcellularLocation>
</comment>
<proteinExistence type="predicted"/>
<evidence type="ECO:0000313" key="10">
    <source>
        <dbReference type="EMBL" id="ETK75065.1"/>
    </source>
</evidence>
<gene>
    <name evidence="11" type="ORF">L914_18077</name>
    <name evidence="10" type="ORF">L915_18270</name>
</gene>
<reference evidence="11" key="2">
    <citation type="submission" date="2013-11" db="EMBL/GenBank/DDBJ databases">
        <title>The Genome Sequence of Phytophthora parasitica IAC_01/95.</title>
        <authorList>
            <consortium name="The Broad Institute Genomics Platform"/>
            <person name="Russ C."/>
            <person name="Tyler B."/>
            <person name="Panabieres F."/>
            <person name="Shan W."/>
            <person name="Tripathy S."/>
            <person name="Grunwald N."/>
            <person name="Machado M."/>
            <person name="Johnson C.S."/>
            <person name="Arredondo F."/>
            <person name="Hong C."/>
            <person name="Coffey M."/>
            <person name="Young S.K."/>
            <person name="Zeng Q."/>
            <person name="Gargeya S."/>
            <person name="Fitzgerald M."/>
            <person name="Abouelleil A."/>
            <person name="Alvarado L."/>
            <person name="Chapman S.B."/>
            <person name="Gainer-Dewar J."/>
            <person name="Goldberg J."/>
            <person name="Griggs A."/>
            <person name="Gujja S."/>
            <person name="Hansen M."/>
            <person name="Howarth C."/>
            <person name="Imamovic A."/>
            <person name="Ireland A."/>
            <person name="Larimer J."/>
            <person name="McCowan C."/>
            <person name="Murphy C."/>
            <person name="Pearson M."/>
            <person name="Poon T.W."/>
            <person name="Priest M."/>
            <person name="Roberts A."/>
            <person name="Saif S."/>
            <person name="Shea T."/>
            <person name="Sykes S."/>
            <person name="Wortman J."/>
            <person name="Nusbaum C."/>
            <person name="Birren B."/>
        </authorList>
    </citation>
    <scope>NUCLEOTIDE SEQUENCE [LARGE SCALE GENOMIC DNA]</scope>
    <source>
        <strain evidence="11">IAC_01/95</strain>
    </source>
</reference>
<evidence type="ECO:0000256" key="5">
    <source>
        <dbReference type="ARBA" id="ARBA00022679"/>
    </source>
</evidence>
<dbReference type="SUPFAM" id="SSF82199">
    <property type="entry name" value="SET domain"/>
    <property type="match status" value="1"/>
</dbReference>
<feature type="non-terminal residue" evidence="11">
    <location>
        <position position="385"/>
    </location>
</feature>
<evidence type="ECO:0000313" key="11">
    <source>
        <dbReference type="EMBL" id="ETM34947.1"/>
    </source>
</evidence>
<evidence type="ECO:0000256" key="6">
    <source>
        <dbReference type="ARBA" id="ARBA00022691"/>
    </source>
</evidence>
<dbReference type="GO" id="GO:0005634">
    <property type="term" value="C:nucleus"/>
    <property type="evidence" value="ECO:0007669"/>
    <property type="project" value="UniProtKB-SubCell"/>
</dbReference>
<name>W2MF11_PHYNI</name>
<keyword evidence="7" id="KW-0539">Nucleus</keyword>